<protein>
    <recommendedName>
        <fullName evidence="3">histidine kinase</fullName>
        <ecNumber evidence="3">2.7.13.3</ecNumber>
    </recommendedName>
</protein>
<dbReference type="SUPFAM" id="SSF47384">
    <property type="entry name" value="Homodimeric domain of signal transducing histidine kinase"/>
    <property type="match status" value="1"/>
</dbReference>
<dbReference type="SMART" id="SM00304">
    <property type="entry name" value="HAMP"/>
    <property type="match status" value="1"/>
</dbReference>
<keyword evidence="8 12" id="KW-1133">Transmembrane helix</keyword>
<dbReference type="Gene3D" id="3.30.565.10">
    <property type="entry name" value="Histidine kinase-like ATPase, C-terminal domain"/>
    <property type="match status" value="1"/>
</dbReference>
<dbReference type="PANTHER" id="PTHR45436:SF5">
    <property type="entry name" value="SENSOR HISTIDINE KINASE TRCS"/>
    <property type="match status" value="1"/>
</dbReference>
<evidence type="ECO:0000256" key="11">
    <source>
        <dbReference type="SAM" id="MobiDB-lite"/>
    </source>
</evidence>
<feature type="domain" description="Histidine kinase" evidence="13">
    <location>
        <begin position="233"/>
        <end position="438"/>
    </location>
</feature>
<keyword evidence="7" id="KW-0418">Kinase</keyword>
<gene>
    <name evidence="15" type="ORF">ITP53_29715</name>
</gene>
<evidence type="ECO:0000256" key="3">
    <source>
        <dbReference type="ARBA" id="ARBA00012438"/>
    </source>
</evidence>
<evidence type="ECO:0000259" key="14">
    <source>
        <dbReference type="PROSITE" id="PS50885"/>
    </source>
</evidence>
<dbReference type="Gene3D" id="6.10.340.10">
    <property type="match status" value="1"/>
</dbReference>
<dbReference type="CDD" id="cd00082">
    <property type="entry name" value="HisKA"/>
    <property type="match status" value="1"/>
</dbReference>
<dbReference type="InterPro" id="IPR036097">
    <property type="entry name" value="HisK_dim/P_sf"/>
</dbReference>
<evidence type="ECO:0000256" key="9">
    <source>
        <dbReference type="ARBA" id="ARBA00023012"/>
    </source>
</evidence>
<organism evidence="15 16">
    <name type="scientific">Nonomuraea cypriaca</name>
    <dbReference type="NCBI Taxonomy" id="1187855"/>
    <lineage>
        <taxon>Bacteria</taxon>
        <taxon>Bacillati</taxon>
        <taxon>Actinomycetota</taxon>
        <taxon>Actinomycetes</taxon>
        <taxon>Streptosporangiales</taxon>
        <taxon>Streptosporangiaceae</taxon>
        <taxon>Nonomuraea</taxon>
    </lineage>
</organism>
<evidence type="ECO:0000256" key="5">
    <source>
        <dbReference type="ARBA" id="ARBA00022679"/>
    </source>
</evidence>
<evidence type="ECO:0000256" key="2">
    <source>
        <dbReference type="ARBA" id="ARBA00004236"/>
    </source>
</evidence>
<dbReference type="InterPro" id="IPR003594">
    <property type="entry name" value="HATPase_dom"/>
</dbReference>
<reference evidence="15" key="1">
    <citation type="submission" date="2020-11" db="EMBL/GenBank/DDBJ databases">
        <title>Whole-genome analyses of Nonomuraea sp. K274.</title>
        <authorList>
            <person name="Veyisoglu A."/>
        </authorList>
    </citation>
    <scope>NUCLEOTIDE SEQUENCE</scope>
    <source>
        <strain evidence="15">K274</strain>
    </source>
</reference>
<dbReference type="Proteomes" id="UP000605361">
    <property type="component" value="Unassembled WGS sequence"/>
</dbReference>
<evidence type="ECO:0000256" key="7">
    <source>
        <dbReference type="ARBA" id="ARBA00022777"/>
    </source>
</evidence>
<dbReference type="SUPFAM" id="SSF55874">
    <property type="entry name" value="ATPase domain of HSP90 chaperone/DNA topoisomerase II/histidine kinase"/>
    <property type="match status" value="1"/>
</dbReference>
<dbReference type="InterPro" id="IPR004358">
    <property type="entry name" value="Sig_transdc_His_kin-like_C"/>
</dbReference>
<evidence type="ECO:0000256" key="4">
    <source>
        <dbReference type="ARBA" id="ARBA00022553"/>
    </source>
</evidence>
<comment type="caution">
    <text evidence="15">The sequence shown here is derived from an EMBL/GenBank/DDBJ whole genome shotgun (WGS) entry which is preliminary data.</text>
</comment>
<dbReference type="InterPro" id="IPR050428">
    <property type="entry name" value="TCS_sensor_his_kinase"/>
</dbReference>
<evidence type="ECO:0000256" key="6">
    <source>
        <dbReference type="ARBA" id="ARBA00022692"/>
    </source>
</evidence>
<dbReference type="InterPro" id="IPR036890">
    <property type="entry name" value="HATPase_C_sf"/>
</dbReference>
<dbReference type="EMBL" id="JADOGI010000103">
    <property type="protein sequence ID" value="MBF8189829.1"/>
    <property type="molecule type" value="Genomic_DNA"/>
</dbReference>
<dbReference type="SMART" id="SM00388">
    <property type="entry name" value="HisKA"/>
    <property type="match status" value="1"/>
</dbReference>
<dbReference type="GO" id="GO:0005886">
    <property type="term" value="C:plasma membrane"/>
    <property type="evidence" value="ECO:0007669"/>
    <property type="project" value="UniProtKB-SubCell"/>
</dbReference>
<dbReference type="Pfam" id="PF00672">
    <property type="entry name" value="HAMP"/>
    <property type="match status" value="1"/>
</dbReference>
<keyword evidence="16" id="KW-1185">Reference proteome</keyword>
<dbReference type="RefSeq" id="WP_195898761.1">
    <property type="nucleotide sequence ID" value="NZ_JADOGI010000103.1"/>
</dbReference>
<keyword evidence="9" id="KW-0902">Two-component regulatory system</keyword>
<sequence length="465" mass="49774">MIPYPRSIRARSTLVASAFALVALTVVGVTSAVAIRYSVQDGAYARAEQIAGEWSAMARAGRVPRMIPVSGDIDLVELVDTQGRVLAASPAARDHPQLSSMRLPGDDRVQRLTEGCVTVVAMRVAPNPDAPVMLAGRVTPALVHGHRLEYVLTGVALVLVAIVAWSSWAAVGRTLRPVAGIRARMAEITVSDLSLRMEVPPGKDEIAMLVRTANDTLARLDDAVAQQRSFASTTSHELRNPIAGLRMQLEEAIIHRDEVDPHETIHSALAVADRLEAIVGDLLVLARLRADGPAIPELIDLGALVRQEVPRAEGLSVRVHANQDVLVKGSRIQLIRVLGNLLSNALRHADSAVDVFVTASDGQAEVAVADDGAGIARADRERVFERFTRLDDGRRRDAGGSGLGLAISRDIARSHGGTLFVADSTRGARFVLRLPRLDSPVVRPAPAQRADRRQPALSPAKTVLG</sequence>
<keyword evidence="4" id="KW-0597">Phosphoprotein</keyword>
<keyword evidence="5" id="KW-0808">Transferase</keyword>
<dbReference type="PROSITE" id="PS50109">
    <property type="entry name" value="HIS_KIN"/>
    <property type="match status" value="1"/>
</dbReference>
<keyword evidence="6 12" id="KW-0812">Transmembrane</keyword>
<dbReference type="PROSITE" id="PS50885">
    <property type="entry name" value="HAMP"/>
    <property type="match status" value="1"/>
</dbReference>
<feature type="transmembrane region" description="Helical" evidence="12">
    <location>
        <begin position="150"/>
        <end position="171"/>
    </location>
</feature>
<evidence type="ECO:0000256" key="10">
    <source>
        <dbReference type="ARBA" id="ARBA00023136"/>
    </source>
</evidence>
<evidence type="ECO:0000313" key="16">
    <source>
        <dbReference type="Proteomes" id="UP000605361"/>
    </source>
</evidence>
<dbReference type="InterPro" id="IPR003660">
    <property type="entry name" value="HAMP_dom"/>
</dbReference>
<dbReference type="EC" id="2.7.13.3" evidence="3"/>
<accession>A0A931EZG7</accession>
<dbReference type="InterPro" id="IPR003661">
    <property type="entry name" value="HisK_dim/P_dom"/>
</dbReference>
<evidence type="ECO:0000313" key="15">
    <source>
        <dbReference type="EMBL" id="MBF8189829.1"/>
    </source>
</evidence>
<dbReference type="SMART" id="SM00387">
    <property type="entry name" value="HATPase_c"/>
    <property type="match status" value="1"/>
</dbReference>
<feature type="region of interest" description="Disordered" evidence="11">
    <location>
        <begin position="443"/>
        <end position="465"/>
    </location>
</feature>
<evidence type="ECO:0000256" key="8">
    <source>
        <dbReference type="ARBA" id="ARBA00022989"/>
    </source>
</evidence>
<evidence type="ECO:0000259" key="13">
    <source>
        <dbReference type="PROSITE" id="PS50109"/>
    </source>
</evidence>
<dbReference type="Gene3D" id="1.10.287.130">
    <property type="match status" value="1"/>
</dbReference>
<comment type="subcellular location">
    <subcellularLocation>
        <location evidence="2">Cell membrane</location>
    </subcellularLocation>
</comment>
<dbReference type="CDD" id="cd06225">
    <property type="entry name" value="HAMP"/>
    <property type="match status" value="1"/>
</dbReference>
<dbReference type="PANTHER" id="PTHR45436">
    <property type="entry name" value="SENSOR HISTIDINE KINASE YKOH"/>
    <property type="match status" value="1"/>
</dbReference>
<keyword evidence="10 12" id="KW-0472">Membrane</keyword>
<feature type="domain" description="HAMP" evidence="14">
    <location>
        <begin position="172"/>
        <end position="225"/>
    </location>
</feature>
<comment type="catalytic activity">
    <reaction evidence="1">
        <text>ATP + protein L-histidine = ADP + protein N-phospho-L-histidine.</text>
        <dbReference type="EC" id="2.7.13.3"/>
    </reaction>
</comment>
<evidence type="ECO:0000256" key="12">
    <source>
        <dbReference type="SAM" id="Phobius"/>
    </source>
</evidence>
<dbReference type="Pfam" id="PF00512">
    <property type="entry name" value="HisKA"/>
    <property type="match status" value="1"/>
</dbReference>
<dbReference type="GO" id="GO:0000155">
    <property type="term" value="F:phosphorelay sensor kinase activity"/>
    <property type="evidence" value="ECO:0007669"/>
    <property type="project" value="InterPro"/>
</dbReference>
<dbReference type="AlphaFoldDB" id="A0A931EZG7"/>
<name>A0A931EZG7_9ACTN</name>
<dbReference type="InterPro" id="IPR005467">
    <property type="entry name" value="His_kinase_dom"/>
</dbReference>
<dbReference type="PRINTS" id="PR00344">
    <property type="entry name" value="BCTRLSENSOR"/>
</dbReference>
<proteinExistence type="predicted"/>
<evidence type="ECO:0000256" key="1">
    <source>
        <dbReference type="ARBA" id="ARBA00000085"/>
    </source>
</evidence>
<dbReference type="Pfam" id="PF02518">
    <property type="entry name" value="HATPase_c"/>
    <property type="match status" value="1"/>
</dbReference>